<gene>
    <name evidence="1" type="ORF">GX51_06182</name>
</gene>
<dbReference type="EMBL" id="PDNC01000097">
    <property type="protein sequence ID" value="PGG99729.1"/>
    <property type="molecule type" value="Genomic_DNA"/>
</dbReference>
<keyword evidence="2" id="KW-1185">Reference proteome</keyword>
<dbReference type="AlphaFoldDB" id="A0A2B7WT14"/>
<organism evidence="1 2">
    <name type="scientific">Blastomyces parvus</name>
    <dbReference type="NCBI Taxonomy" id="2060905"/>
    <lineage>
        <taxon>Eukaryota</taxon>
        <taxon>Fungi</taxon>
        <taxon>Dikarya</taxon>
        <taxon>Ascomycota</taxon>
        <taxon>Pezizomycotina</taxon>
        <taxon>Eurotiomycetes</taxon>
        <taxon>Eurotiomycetidae</taxon>
        <taxon>Onygenales</taxon>
        <taxon>Ajellomycetaceae</taxon>
        <taxon>Blastomyces</taxon>
    </lineage>
</organism>
<dbReference type="Proteomes" id="UP000224080">
    <property type="component" value="Unassembled WGS sequence"/>
</dbReference>
<accession>A0A2B7WT14</accession>
<reference evidence="1 2" key="1">
    <citation type="submission" date="2017-10" db="EMBL/GenBank/DDBJ databases">
        <title>Comparative genomics in systemic dimorphic fungi from Ajellomycetaceae.</title>
        <authorList>
            <person name="Munoz J.F."/>
            <person name="Mcewen J.G."/>
            <person name="Clay O.K."/>
            <person name="Cuomo C.A."/>
        </authorList>
    </citation>
    <scope>NUCLEOTIDE SEQUENCE [LARGE SCALE GENOMIC DNA]</scope>
    <source>
        <strain evidence="1 2">UAMH130</strain>
    </source>
</reference>
<comment type="caution">
    <text evidence="1">The sequence shown here is derived from an EMBL/GenBank/DDBJ whole genome shotgun (WGS) entry which is preliminary data.</text>
</comment>
<name>A0A2B7WT14_9EURO</name>
<proteinExistence type="predicted"/>
<evidence type="ECO:0000313" key="1">
    <source>
        <dbReference type="EMBL" id="PGG99729.1"/>
    </source>
</evidence>
<sequence>MIEEPQQLPISKMRCLETGLSPVSRPRVPDPGLFRQEAKLTSVGRRLRSARTGIVEALAGGWGLGTGAASLTKLAPVPQFKLDSSQPTQFLPMMRHKYGSGDENIICTYIPFANRVHEGNWLRIFSSKDREESEKPRHIELNGQVCVQASCKDPAGLWVCNFDIEMKQHSICDPEIIKSVDAISDRLQKESSYSRDLYQF</sequence>
<protein>
    <submittedName>
        <fullName evidence="1">Uncharacterized protein</fullName>
    </submittedName>
</protein>
<evidence type="ECO:0000313" key="2">
    <source>
        <dbReference type="Proteomes" id="UP000224080"/>
    </source>
</evidence>